<evidence type="ECO:0000313" key="1">
    <source>
        <dbReference type="EMBL" id="PLT80488.1"/>
    </source>
</evidence>
<dbReference type="Proteomes" id="UP000234840">
    <property type="component" value="Unassembled WGS sequence"/>
</dbReference>
<evidence type="ECO:0000313" key="2">
    <source>
        <dbReference type="Proteomes" id="UP000234840"/>
    </source>
</evidence>
<sequence>MSKLFFEMTETEAQLQNILNSLEYAQYQMSTEINGYGNGTMTREEYQETERSVLSSLGVAMSGVQKLIGEYASLEEAELLPEMATEEIMQINAESVDQYEAIQKAFRLGMEKAKSENVVEHPVYGSEDMEELRQCILIDLEDCMTEDRETGEKGEALCMTFQNEEGKYINVSYLDGQLSISNPYRK</sequence>
<proteinExistence type="predicted"/>
<dbReference type="AlphaFoldDB" id="A0A2N5PWH1"/>
<accession>A0A2N5PWH1</accession>
<organism evidence="1 2">
    <name type="scientific">Mediterraneibacter gnavus</name>
    <name type="common">Ruminococcus gnavus</name>
    <dbReference type="NCBI Taxonomy" id="33038"/>
    <lineage>
        <taxon>Bacteria</taxon>
        <taxon>Bacillati</taxon>
        <taxon>Bacillota</taxon>
        <taxon>Clostridia</taxon>
        <taxon>Lachnospirales</taxon>
        <taxon>Lachnospiraceae</taxon>
        <taxon>Mediterraneibacter</taxon>
    </lineage>
</organism>
<dbReference type="EMBL" id="NIHW01000060">
    <property type="protein sequence ID" value="PLT80488.1"/>
    <property type="molecule type" value="Genomic_DNA"/>
</dbReference>
<comment type="caution">
    <text evidence="1">The sequence shown here is derived from an EMBL/GenBank/DDBJ whole genome shotgun (WGS) entry which is preliminary data.</text>
</comment>
<gene>
    <name evidence="1" type="ORF">CDL20_14505</name>
</gene>
<reference evidence="1 2" key="1">
    <citation type="journal article" date="2017" name="Genome Med.">
        <title>A novel Ruminococcus gnavus clade enriched in inflammatory bowel disease patients.</title>
        <authorList>
            <person name="Hall A.B."/>
            <person name="Yassour M."/>
            <person name="Sauk J."/>
            <person name="Garner A."/>
            <person name="Jiang X."/>
            <person name="Arthur T."/>
            <person name="Lagoudas G.K."/>
            <person name="Vatanen T."/>
            <person name="Fornelos N."/>
            <person name="Wilson R."/>
            <person name="Bertha M."/>
            <person name="Cohen M."/>
            <person name="Garber J."/>
            <person name="Khalili H."/>
            <person name="Gevers D."/>
            <person name="Ananthakrishnan A.N."/>
            <person name="Kugathasan S."/>
            <person name="Lander E.S."/>
            <person name="Blainey P."/>
            <person name="Vlamakis H."/>
            <person name="Xavier R.J."/>
            <person name="Huttenhower C."/>
        </authorList>
    </citation>
    <scope>NUCLEOTIDE SEQUENCE [LARGE SCALE GENOMIC DNA]</scope>
    <source>
        <strain evidence="1 2">RJX1128</strain>
    </source>
</reference>
<dbReference type="RefSeq" id="WP_101883019.1">
    <property type="nucleotide sequence ID" value="NZ_CAXSWW010000005.1"/>
</dbReference>
<protein>
    <submittedName>
        <fullName evidence="1">Uncharacterized protein</fullName>
    </submittedName>
</protein>
<name>A0A2N5PWH1_MEDGN</name>